<dbReference type="CDD" id="cd01556">
    <property type="entry name" value="EPSP_synthase"/>
    <property type="match status" value="1"/>
</dbReference>
<dbReference type="InterPro" id="IPR036968">
    <property type="entry name" value="Enolpyruvate_Tfrase_sf"/>
</dbReference>
<dbReference type="PROSITE" id="PS00885">
    <property type="entry name" value="EPSP_SYNTHASE_2"/>
    <property type="match status" value="1"/>
</dbReference>
<dbReference type="STRING" id="1229780.BN381_300025"/>
<dbReference type="NCBIfam" id="TIGR01356">
    <property type="entry name" value="aroA"/>
    <property type="match status" value="1"/>
</dbReference>
<evidence type="ECO:0000256" key="5">
    <source>
        <dbReference type="ARBA" id="ARBA00023141"/>
    </source>
</evidence>
<dbReference type="InterPro" id="IPR023193">
    <property type="entry name" value="EPSP_synthase_CS"/>
</dbReference>
<feature type="domain" description="Enolpyruvate transferase" evidence="8">
    <location>
        <begin position="16"/>
        <end position="418"/>
    </location>
</feature>
<dbReference type="SUPFAM" id="SSF55205">
    <property type="entry name" value="EPT/RTPC-like"/>
    <property type="match status" value="1"/>
</dbReference>
<evidence type="ECO:0000256" key="6">
    <source>
        <dbReference type="ARBA" id="ARBA00044633"/>
    </source>
</evidence>
<feature type="binding site" evidence="7">
    <location>
        <position position="198"/>
    </location>
    <ligand>
        <name>3-phosphoshikimate</name>
        <dbReference type="ChEBI" id="CHEBI:145989"/>
    </ligand>
</feature>
<dbReference type="EMBL" id="CANL01000024">
    <property type="protein sequence ID" value="CCM63878.1"/>
    <property type="molecule type" value="Genomic_DNA"/>
</dbReference>
<dbReference type="GO" id="GO:0003866">
    <property type="term" value="F:3-phosphoshikimate 1-carboxyvinyltransferase activity"/>
    <property type="evidence" value="ECO:0007669"/>
    <property type="project" value="UniProtKB-UniRule"/>
</dbReference>
<proteinExistence type="inferred from homology"/>
<feature type="binding site" evidence="7">
    <location>
        <position position="384"/>
    </location>
    <ligand>
        <name>phosphoenolpyruvate</name>
        <dbReference type="ChEBI" id="CHEBI:58702"/>
    </ligand>
</feature>
<dbReference type="GO" id="GO:0005737">
    <property type="term" value="C:cytoplasm"/>
    <property type="evidence" value="ECO:0007669"/>
    <property type="project" value="UniProtKB-SubCell"/>
</dbReference>
<comment type="subunit">
    <text evidence="7">Monomer.</text>
</comment>
<dbReference type="PIRSF" id="PIRSF000505">
    <property type="entry name" value="EPSPS"/>
    <property type="match status" value="1"/>
</dbReference>
<dbReference type="AlphaFoldDB" id="R4YZI7"/>
<feature type="binding site" evidence="7">
    <location>
        <position position="25"/>
    </location>
    <ligand>
        <name>3-phosphoshikimate</name>
        <dbReference type="ChEBI" id="CHEBI:145989"/>
    </ligand>
</feature>
<keyword evidence="4 7" id="KW-0808">Transferase</keyword>
<dbReference type="InterPro" id="IPR001986">
    <property type="entry name" value="Enolpyruvate_Tfrase_dom"/>
</dbReference>
<evidence type="ECO:0000313" key="9">
    <source>
        <dbReference type="EMBL" id="CCM63878.1"/>
    </source>
</evidence>
<feature type="binding site" evidence="7">
    <location>
        <position position="339"/>
    </location>
    <ligand>
        <name>3-phosphoshikimate</name>
        <dbReference type="ChEBI" id="CHEBI:145989"/>
    </ligand>
</feature>
<feature type="binding site" evidence="7">
    <location>
        <position position="172"/>
    </location>
    <ligand>
        <name>3-phosphoshikimate</name>
        <dbReference type="ChEBI" id="CHEBI:145989"/>
    </ligand>
</feature>
<dbReference type="InterPro" id="IPR006264">
    <property type="entry name" value="EPSP_synthase"/>
</dbReference>
<comment type="similarity">
    <text evidence="2 7">Belongs to the EPSP synthase family.</text>
</comment>
<sequence length="426" mass="44469">MIVDPLPLRRLTEPPDATVALPGSKSLTNRALLCAGLAAGRSELTGVLFSDDTEAMLAALEQMGAALQVDRDACTVSIEGLGGVLPAESLNIDARQSGTTGRFLAPLIAVAPNGGVLDGHQQLRDRPMSDQVEALRSLGAHLVSGEGHLPLRSDGGGVRGGGVQVNGATSSQFVSGLLLCGPLFDEGVDLEVMGSLVSRPYLDMTIAVMEAFGVPVEHDDQRRFGCPHGVYASQHHAIEPDASAASYFFGLAAMTRGRIRVEGLGQGSIQGDMAFLGVLEAMGAVVRQGDDWTEVVGRDLRGVDVDLADFSDTAPTLAAVAAVADSPTRVRGIGFVRGKESDRIGGVITELGRLGVDATEHDDGFTIYPGRVRPEVVRTYADHRMAMAFSLLGVVSDGVAIADPGCVAKTFPGFWGVLESVRAGAE</sequence>
<feature type="binding site" evidence="7">
    <location>
        <position position="172"/>
    </location>
    <ligand>
        <name>phosphoenolpyruvate</name>
        <dbReference type="ChEBI" id="CHEBI:58702"/>
    </ligand>
</feature>
<dbReference type="GO" id="GO:0009073">
    <property type="term" value="P:aromatic amino acid family biosynthetic process"/>
    <property type="evidence" value="ECO:0007669"/>
    <property type="project" value="UniProtKB-KW"/>
</dbReference>
<dbReference type="Pfam" id="PF00275">
    <property type="entry name" value="EPSP_synthase"/>
    <property type="match status" value="1"/>
</dbReference>
<evidence type="ECO:0000313" key="10">
    <source>
        <dbReference type="Proteomes" id="UP000018291"/>
    </source>
</evidence>
<feature type="active site" description="Proton acceptor" evidence="7">
    <location>
        <position position="312"/>
    </location>
</feature>
<evidence type="ECO:0000256" key="4">
    <source>
        <dbReference type="ARBA" id="ARBA00022679"/>
    </source>
</evidence>
<organism evidence="9 10">
    <name type="scientific">Candidatus Neomicrothrix parvicella RN1</name>
    <dbReference type="NCBI Taxonomy" id="1229780"/>
    <lineage>
        <taxon>Bacteria</taxon>
        <taxon>Bacillati</taxon>
        <taxon>Actinomycetota</taxon>
        <taxon>Acidimicrobiia</taxon>
        <taxon>Acidimicrobiales</taxon>
        <taxon>Microthrixaceae</taxon>
        <taxon>Candidatus Neomicrothrix</taxon>
    </lineage>
</organism>
<dbReference type="GO" id="GO:0008652">
    <property type="term" value="P:amino acid biosynthetic process"/>
    <property type="evidence" value="ECO:0007669"/>
    <property type="project" value="UniProtKB-KW"/>
</dbReference>
<gene>
    <name evidence="7 9" type="primary">aroA</name>
    <name evidence="9" type="ORF">BN381_300025</name>
</gene>
<dbReference type="InterPro" id="IPR013792">
    <property type="entry name" value="RNA3'P_cycl/enolpyr_Trfase_a/b"/>
</dbReference>
<dbReference type="GO" id="GO:0009423">
    <property type="term" value="P:chorismate biosynthetic process"/>
    <property type="evidence" value="ECO:0007669"/>
    <property type="project" value="UniProtKB-UniRule"/>
</dbReference>
<feature type="binding site" evidence="7">
    <location>
        <position position="26"/>
    </location>
    <ligand>
        <name>3-phosphoshikimate</name>
        <dbReference type="ChEBI" id="CHEBI:145989"/>
    </ligand>
</feature>
<protein>
    <recommendedName>
        <fullName evidence="7">3-phosphoshikimate 1-carboxyvinyltransferase</fullName>
        <ecNumber evidence="7">2.5.1.19</ecNumber>
    </recommendedName>
    <alternativeName>
        <fullName evidence="7">5-enolpyruvylshikimate-3-phosphate synthase</fullName>
        <shortName evidence="7">EPSP synthase</shortName>
        <shortName evidence="7">EPSPS</shortName>
    </alternativeName>
</protein>
<evidence type="ECO:0000259" key="8">
    <source>
        <dbReference type="Pfam" id="PF00275"/>
    </source>
</evidence>
<evidence type="ECO:0000256" key="2">
    <source>
        <dbReference type="ARBA" id="ARBA00009948"/>
    </source>
</evidence>
<keyword evidence="10" id="KW-1185">Reference proteome</keyword>
<dbReference type="Proteomes" id="UP000018291">
    <property type="component" value="Unassembled WGS sequence"/>
</dbReference>
<keyword evidence="7" id="KW-0963">Cytoplasm</keyword>
<accession>R4YZI7</accession>
<dbReference type="PANTHER" id="PTHR21090">
    <property type="entry name" value="AROM/DEHYDROQUINATE SYNTHASE"/>
    <property type="match status" value="1"/>
</dbReference>
<dbReference type="HAMAP" id="MF_00210">
    <property type="entry name" value="EPSP_synth"/>
    <property type="match status" value="1"/>
</dbReference>
<feature type="binding site" evidence="7">
    <location>
        <position position="343"/>
    </location>
    <ligand>
        <name>phosphoenolpyruvate</name>
        <dbReference type="ChEBI" id="CHEBI:58702"/>
    </ligand>
</feature>
<dbReference type="eggNOG" id="COG0128">
    <property type="taxonomic scope" value="Bacteria"/>
</dbReference>
<reference evidence="9 10" key="1">
    <citation type="journal article" date="2013" name="ISME J.">
        <title>Metabolic model for the filamentous 'Candidatus Microthrix parvicella' based on genomic and metagenomic analyses.</title>
        <authorList>
            <person name="Jon McIlroy S."/>
            <person name="Kristiansen R."/>
            <person name="Albertsen M."/>
            <person name="Michael Karst S."/>
            <person name="Rossetti S."/>
            <person name="Lund Nielsen J."/>
            <person name="Tandoi V."/>
            <person name="James Seviour R."/>
            <person name="Nielsen P.H."/>
        </authorList>
    </citation>
    <scope>NUCLEOTIDE SEQUENCE [LARGE SCALE GENOMIC DNA]</scope>
    <source>
        <strain evidence="9 10">RN1</strain>
    </source>
</reference>
<evidence type="ECO:0000256" key="1">
    <source>
        <dbReference type="ARBA" id="ARBA00004811"/>
    </source>
</evidence>
<keyword evidence="3 7" id="KW-0028">Amino-acid biosynthesis</keyword>
<comment type="function">
    <text evidence="7">Catalyzes the transfer of the enolpyruvyl moiety of phosphoenolpyruvate (PEP) to the 5-hydroxyl of shikimate-3-phosphate (S3P) to produce enolpyruvyl shikimate-3-phosphate and inorganic phosphate.</text>
</comment>
<dbReference type="HOGENOM" id="CLU_024321_0_0_11"/>
<feature type="binding site" evidence="7">
    <location>
        <position position="126"/>
    </location>
    <ligand>
        <name>phosphoenolpyruvate</name>
        <dbReference type="ChEBI" id="CHEBI:58702"/>
    </ligand>
</feature>
<evidence type="ECO:0000256" key="7">
    <source>
        <dbReference type="HAMAP-Rule" id="MF_00210"/>
    </source>
</evidence>
<dbReference type="OrthoDB" id="9809920at2"/>
<dbReference type="EC" id="2.5.1.19" evidence="7"/>
<feature type="binding site" evidence="7">
    <location>
        <position position="409"/>
    </location>
    <ligand>
        <name>phosphoenolpyruvate</name>
        <dbReference type="ChEBI" id="CHEBI:58702"/>
    </ligand>
</feature>
<feature type="binding site" evidence="7">
    <location>
        <position position="30"/>
    </location>
    <ligand>
        <name>3-phosphoshikimate</name>
        <dbReference type="ChEBI" id="CHEBI:145989"/>
    </ligand>
</feature>
<dbReference type="PANTHER" id="PTHR21090:SF5">
    <property type="entry name" value="PENTAFUNCTIONAL AROM POLYPEPTIDE"/>
    <property type="match status" value="1"/>
</dbReference>
<feature type="binding site" evidence="7">
    <location>
        <position position="170"/>
    </location>
    <ligand>
        <name>3-phosphoshikimate</name>
        <dbReference type="ChEBI" id="CHEBI:145989"/>
    </ligand>
</feature>
<feature type="binding site" evidence="7">
    <location>
        <position position="171"/>
    </location>
    <ligand>
        <name>3-phosphoshikimate</name>
        <dbReference type="ChEBI" id="CHEBI:145989"/>
    </ligand>
</feature>
<comment type="caution">
    <text evidence="9">The sequence shown here is derived from an EMBL/GenBank/DDBJ whole genome shotgun (WGS) entry which is preliminary data.</text>
</comment>
<dbReference type="UniPathway" id="UPA00053">
    <property type="reaction ID" value="UER00089"/>
</dbReference>
<comment type="subcellular location">
    <subcellularLocation>
        <location evidence="7">Cytoplasm</location>
    </subcellularLocation>
</comment>
<comment type="catalytic activity">
    <reaction evidence="6">
        <text>3-phosphoshikimate + phosphoenolpyruvate = 5-O-(1-carboxyvinyl)-3-phosphoshikimate + phosphate</text>
        <dbReference type="Rhea" id="RHEA:21256"/>
        <dbReference type="ChEBI" id="CHEBI:43474"/>
        <dbReference type="ChEBI" id="CHEBI:57701"/>
        <dbReference type="ChEBI" id="CHEBI:58702"/>
        <dbReference type="ChEBI" id="CHEBI:145989"/>
        <dbReference type="EC" id="2.5.1.19"/>
    </reaction>
    <physiologicalReaction direction="left-to-right" evidence="6">
        <dbReference type="Rhea" id="RHEA:21257"/>
    </physiologicalReaction>
</comment>
<comment type="caution">
    <text evidence="7">Lacks conserved residue(s) required for the propagation of feature annotation.</text>
</comment>
<feature type="binding site" evidence="7">
    <location>
        <position position="98"/>
    </location>
    <ligand>
        <name>phosphoenolpyruvate</name>
        <dbReference type="ChEBI" id="CHEBI:58702"/>
    </ligand>
</feature>
<evidence type="ECO:0000256" key="3">
    <source>
        <dbReference type="ARBA" id="ARBA00022605"/>
    </source>
</evidence>
<feature type="binding site" evidence="7">
    <location>
        <position position="25"/>
    </location>
    <ligand>
        <name>phosphoenolpyruvate</name>
        <dbReference type="ChEBI" id="CHEBI:58702"/>
    </ligand>
</feature>
<name>R4YZI7_9ACTN</name>
<keyword evidence="5 7" id="KW-0057">Aromatic amino acid biosynthesis</keyword>
<dbReference type="Gene3D" id="3.65.10.10">
    <property type="entry name" value="Enolpyruvate transferase domain"/>
    <property type="match status" value="2"/>
</dbReference>
<dbReference type="RefSeq" id="WP_012227182.1">
    <property type="nucleotide sequence ID" value="NZ_HG422565.1"/>
</dbReference>
<comment type="pathway">
    <text evidence="1 7">Metabolic intermediate biosynthesis; chorismate biosynthesis; chorismate from D-erythrose 4-phosphate and phosphoenolpyruvate: step 6/7.</text>
</comment>
<feature type="binding site" evidence="7">
    <location>
        <position position="312"/>
    </location>
    <ligand>
        <name>3-phosphoshikimate</name>
        <dbReference type="ChEBI" id="CHEBI:145989"/>
    </ligand>
</feature>